<dbReference type="EMBL" id="CP043312">
    <property type="protein sequence ID" value="QEK39636.1"/>
    <property type="molecule type" value="Genomic_DNA"/>
</dbReference>
<gene>
    <name evidence="1" type="ORF">FZC37_01655</name>
</gene>
<protein>
    <recommendedName>
        <fullName evidence="3">Flagellar assembly protein FliH/Type III secretion system HrpE domain-containing protein</fullName>
    </recommendedName>
</protein>
<keyword evidence="2" id="KW-1185">Reference proteome</keyword>
<organism evidence="1 2">
    <name type="scientific">Candidatus Sneabacter namystus</name>
    <dbReference type="NCBI Taxonomy" id="2601646"/>
    <lineage>
        <taxon>Bacteria</taxon>
        <taxon>Pseudomonadati</taxon>
        <taxon>Pseudomonadota</taxon>
        <taxon>Alphaproteobacteria</taxon>
        <taxon>Rickettsiales</taxon>
        <taxon>Rickettsiaceae</taxon>
        <taxon>Rickettsieae</taxon>
        <taxon>Candidatus Sneabacter</taxon>
    </lineage>
</organism>
<dbReference type="RefSeq" id="WP_148951997.1">
    <property type="nucleotide sequence ID" value="NZ_CP043312.1"/>
</dbReference>
<reference evidence="1 2" key="1">
    <citation type="submission" date="2019-08" db="EMBL/GenBank/DDBJ databases">
        <title>Highly reduced genomes of protist endosymbionts show evolutionary convergence.</title>
        <authorList>
            <person name="George E."/>
            <person name="Husnik F."/>
            <person name="Tashyreva D."/>
            <person name="Prokopchuk G."/>
            <person name="Horak A."/>
            <person name="Kwong W.K."/>
            <person name="Lukes J."/>
            <person name="Keeling P.J."/>
        </authorList>
    </citation>
    <scope>NUCLEOTIDE SEQUENCE [LARGE SCALE GENOMIC DNA]</scope>
    <source>
        <strain evidence="1">1621</strain>
    </source>
</reference>
<evidence type="ECO:0000313" key="1">
    <source>
        <dbReference type="EMBL" id="QEK39636.1"/>
    </source>
</evidence>
<evidence type="ECO:0008006" key="3">
    <source>
        <dbReference type="Google" id="ProtNLM"/>
    </source>
</evidence>
<dbReference type="Proteomes" id="UP000323844">
    <property type="component" value="Chromosome"/>
</dbReference>
<dbReference type="AlphaFoldDB" id="A0A5C0UHV6"/>
<dbReference type="KEGG" id="snay:FZC37_01655"/>
<sequence length="199" mass="22456">MTYSKLPLPNFKSLLSKSGKEAEIQVENAVQEAYDQGHSDALEKFKAQEEELRLQDAILQNLSKALQSVSLPDDFFEELHAANVRLLCTIANVLYAVLPSNFEKIVLDILSRVRLVHKIGNIEIQVCKKRLDLCKQIIKNVSLSDEEMGGSITCIGVDAVQEDFCKVLCSGTVFEYDREDIMKKVYDVVMEGVKNRDLE</sequence>
<name>A0A5C0UHV6_9RICK</name>
<accession>A0A5C0UHV6</accession>
<evidence type="ECO:0000313" key="2">
    <source>
        <dbReference type="Proteomes" id="UP000323844"/>
    </source>
</evidence>
<proteinExistence type="predicted"/>